<dbReference type="PANTHER" id="PTHR11603">
    <property type="entry name" value="AAA FAMILY ATPASE"/>
    <property type="match status" value="1"/>
</dbReference>
<dbReference type="eggNOG" id="ENOG502SE0C">
    <property type="taxonomic scope" value="Eukaryota"/>
</dbReference>
<feature type="region of interest" description="Disordered" evidence="1">
    <location>
        <begin position="913"/>
        <end position="948"/>
    </location>
</feature>
<feature type="compositionally biased region" description="Basic and acidic residues" evidence="1">
    <location>
        <begin position="1401"/>
        <end position="1410"/>
    </location>
</feature>
<dbReference type="Proteomes" id="UP000008549">
    <property type="component" value="Unassembled WGS sequence"/>
</dbReference>
<feature type="compositionally biased region" description="Low complexity" evidence="1">
    <location>
        <begin position="1631"/>
        <end position="1643"/>
    </location>
</feature>
<reference evidence="2 3" key="2">
    <citation type="journal article" date="2011" name="PLoS Genet.">
        <title>Caenorhabditis briggsae recombinant inbred line genotypes reveal inter-strain incompatibility and the evolution of recombination.</title>
        <authorList>
            <person name="Ross J.A."/>
            <person name="Koboldt D.C."/>
            <person name="Staisch J.E."/>
            <person name="Chamberlin H.M."/>
            <person name="Gupta B.P."/>
            <person name="Miller R.D."/>
            <person name="Baird S.E."/>
            <person name="Haag E.S."/>
        </authorList>
    </citation>
    <scope>NUCLEOTIDE SEQUENCE [LARGE SCALE GENOMIC DNA]</scope>
    <source>
        <strain evidence="2 3">AF16</strain>
    </source>
</reference>
<protein>
    <submittedName>
        <fullName evidence="2">Protein CBG18175</fullName>
    </submittedName>
</protein>
<evidence type="ECO:0000256" key="1">
    <source>
        <dbReference type="SAM" id="MobiDB-lite"/>
    </source>
</evidence>
<name>A8XT68_CAEBR</name>
<dbReference type="CTD" id="8584198"/>
<feature type="region of interest" description="Disordered" evidence="1">
    <location>
        <begin position="1911"/>
        <end position="1953"/>
    </location>
</feature>
<reference evidence="2 3" key="1">
    <citation type="journal article" date="2003" name="PLoS Biol.">
        <title>The genome sequence of Caenorhabditis briggsae: a platform for comparative genomics.</title>
        <authorList>
            <person name="Stein L.D."/>
            <person name="Bao Z."/>
            <person name="Blasiar D."/>
            <person name="Blumenthal T."/>
            <person name="Brent M.R."/>
            <person name="Chen N."/>
            <person name="Chinwalla A."/>
            <person name="Clarke L."/>
            <person name="Clee C."/>
            <person name="Coghlan A."/>
            <person name="Coulson A."/>
            <person name="D'Eustachio P."/>
            <person name="Fitch D.H."/>
            <person name="Fulton L.A."/>
            <person name="Fulton R.E."/>
            <person name="Griffiths-Jones S."/>
            <person name="Harris T.W."/>
            <person name="Hillier L.W."/>
            <person name="Kamath R."/>
            <person name="Kuwabara P.E."/>
            <person name="Mardis E.R."/>
            <person name="Marra M.A."/>
            <person name="Miner T.L."/>
            <person name="Minx P."/>
            <person name="Mullikin J.C."/>
            <person name="Plumb R.W."/>
            <person name="Rogers J."/>
            <person name="Schein J.E."/>
            <person name="Sohrmann M."/>
            <person name="Spieth J."/>
            <person name="Stajich J.E."/>
            <person name="Wei C."/>
            <person name="Willey D."/>
            <person name="Wilson R.K."/>
            <person name="Durbin R."/>
            <person name="Waterston R.H."/>
        </authorList>
    </citation>
    <scope>NUCLEOTIDE SEQUENCE [LARGE SCALE GENOMIC DNA]</scope>
    <source>
        <strain evidence="2 3">AF16</strain>
    </source>
</reference>
<sequence length="1953" mass="223673">MEDDSDVWGKDEYCNACRVKCVDEYDKQEHRKTETHLKKWNLHKFFSSSIIHGTVAISEMLERYKLKKMHVVGLHQCQEIQQIGLPDHEKANFWTCNICYEAGATFESADAHLNSMVHIRNYMEECEYDNEKIEAEFANDECGKYEKYRSVAEEIFQQEDGINGLQPPSILRMPLSKEDGKKQLGIKDTSEITFQPYPGEPDRTFMYCSTCNEIIPVHIVGKYTKDRAQANHFEHPSHQRCATICSIINEFDPEEIFEEYKSREDIGDIHWIERSPGQWYLSQPCGYRYCVRARNETMCTVCYALVDSDKISDHFSSEYHAFKYLKKKQLSFSFTNFQNMLDPYKSYIAHQLSGRDRREKARKKFIAEISLEQDNKKKLHKLTRFPATLKNMLEGDVHVHSDPPVEVIDDYKDNLPGTVFRFCQVCRTYIEFRAKFVDTEDKMNAIWTQHVLSPIHFQSAAMSYRISFDPSYFVPYSSTIFNIDTEVKGVWKVNKDVLIQTQCDVGLEYMIEDEKSNEVACQCCQKVFSKNPVFVNQHIRSYDHLKQYIMLVFQFLTAPDLVRTLLGPETDENKRKFLMDFLQRSSGIFQKRMTLYSKLKTLELSAWPSVSQRLVQSSLFADESGKDIYETVLKLVDEISCDGGNDAQITAREALIASRMVIINTHRGSDNELASVVCRCDNCQLLVIADASTWQKDIFTSHLCSEEHHKRSEVCKTNVISAFGILEEKSSYTVKPLVQNTSTKKIIWQWNAEAKKHEYVHGIVGLDDIIERRFPATDRITGISKKQADFYCTVCAEIFPKRASSLESHVKEMSHCVNWIHKHRPTHIRDLMKHMSNQTADKGKEYRKYLSGLLKEVQPPEAYCILVYDPFDVEEKRQTEIMLKIQAEEKAKKDAEKMAAVEQRKLEKAERAAERKRKEQEEWDRNFEEENRRRQLERDREREREMQRENLRNHALANVHKYEKDSDLQNRLKFNSIIANQVSNNFTVLKNAERREIDVQKAKLEAEKLRLLSHNPNMASSAAMNPKLVIMPQLTSQPPAASHNPYVVPVSAPAVPPGINTSYDVFNSVKQPPPAQFFGPPPSLSFPQNQPTPSAFPVQFRPIPQAQPEIPAYRKRPSIRGKLVDPVIHDRLRIRHKGDLLKHMRSMGAGEILDPAEIPREMSRNAEDNSDAYGITSIAEIVCLDDPSLDSYMCTICDHWAAPEGMIHHLCSQDHKSTYMYHNCKNHYQEIMKEKDVPIRKSIFKNFVKDLKTKEAGKLIKLRMKTIIDKATIERLWPGYEEYFYGKSTTESWSSSGFKTVVGPTIVLPEVINVPVLIGPDDMKVEREGSSRKQHENHRDNRRRERSRSRDRDRSRRSRSRSKSRDRRRRSRDRRSSRSRSRSRDRHYRDRRDRRSRSRSRSRDPSRSRSDSGSNHGRKQSGWEQQTDSFLASLGNGKSNTGLTSSQKHISTAADFNAKLATVRDLTQSGAIQGTQIDSFVTVPPPQPAPVAPTHSAESRKIEANRKLEQANRQQKVMGLLMALEGLLRHVSGNVPRETILAEYARFGLNEEEGNKALEEFIKNTETGKVSEQFTMGTQAPKKPITEVISSLGIGINPTPVQQYSFLHQHQPPQPVQLVQQQPPPQQYGISSQTSTSSAYSQAFGSRSVPQPQQEQDVPRPFYSNPSTSMNHGGATDARNDGFSDGDASDEDYSDVYAAIGKQVRRKPISPKQTPEKKPEDPILPGQKMALARTILPNGARVGDPAQTTSIPKSEDLPVISASPSQSSTMSTPSATIAPISATATLVPNTSQSAPIPHISQPPLPSSLGIPAPIAVTKALPQQPPQQQYLPQQQMMYPGAQQLQQGYPPQQPGYQQNVYQQPYLQQMYQHPQQSQYAQQYGIQQPVYQQQPPQQQVYQQQFYQPAQQQQQYLPVQQMQQQPPPQQYYQQPPPAQNASQYGIGGTPQQHFWPGQ</sequence>
<feature type="compositionally biased region" description="Pro residues" evidence="1">
    <location>
        <begin position="1920"/>
        <end position="1933"/>
    </location>
</feature>
<feature type="compositionally biased region" description="Low complexity" evidence="1">
    <location>
        <begin position="1761"/>
        <end position="1773"/>
    </location>
</feature>
<dbReference type="OMA" id="CESHIMQ"/>
<keyword evidence="3" id="KW-1185">Reference proteome</keyword>
<evidence type="ECO:0000313" key="4">
    <source>
        <dbReference type="WormBase" id="CBG18175"/>
    </source>
</evidence>
<accession>A8XT68</accession>
<evidence type="ECO:0000313" key="2">
    <source>
        <dbReference type="EMBL" id="CAP35671.2"/>
    </source>
</evidence>
<gene>
    <name evidence="2 4" type="ORF">CBG18175</name>
    <name evidence="2" type="ORF">CBG_18175</name>
</gene>
<feature type="compositionally biased region" description="Basic and acidic residues" evidence="1">
    <location>
        <begin position="1325"/>
        <end position="1354"/>
    </location>
</feature>
<feature type="region of interest" description="Disordered" evidence="1">
    <location>
        <begin position="1479"/>
        <end position="1500"/>
    </location>
</feature>
<dbReference type="WormBase" id="CBG18175">
    <property type="protein sequence ID" value="CBP42327"/>
    <property type="gene ID" value="WBGene00037641"/>
</dbReference>
<feature type="region of interest" description="Disordered" evidence="1">
    <location>
        <begin position="1739"/>
        <end position="1773"/>
    </location>
</feature>
<dbReference type="PANTHER" id="PTHR11603:SF132">
    <property type="entry name" value="C2H2-TYPE DOMAIN-CONTAINING PROTEIN"/>
    <property type="match status" value="1"/>
</dbReference>
<dbReference type="RefSeq" id="XP_045096405.1">
    <property type="nucleotide sequence ID" value="XM_045243891.1"/>
</dbReference>
<evidence type="ECO:0000313" key="3">
    <source>
        <dbReference type="Proteomes" id="UP000008549"/>
    </source>
</evidence>
<dbReference type="FunCoup" id="A8XT68">
    <property type="interactions" value="364"/>
</dbReference>
<dbReference type="EMBL" id="HE600963">
    <property type="protein sequence ID" value="CAP35671.2"/>
    <property type="molecule type" value="Genomic_DNA"/>
</dbReference>
<proteinExistence type="predicted"/>
<dbReference type="InParanoid" id="A8XT68"/>
<dbReference type="HOGENOM" id="CLU_001977_0_0_1"/>
<feature type="region of interest" description="Disordered" evidence="1">
    <location>
        <begin position="1325"/>
        <end position="1424"/>
    </location>
</feature>
<feature type="compositionally biased region" description="Basic residues" evidence="1">
    <location>
        <begin position="1355"/>
        <end position="1386"/>
    </location>
</feature>
<organism evidence="2 3">
    <name type="scientific">Caenorhabditis briggsae</name>
    <dbReference type="NCBI Taxonomy" id="6238"/>
    <lineage>
        <taxon>Eukaryota</taxon>
        <taxon>Metazoa</taxon>
        <taxon>Ecdysozoa</taxon>
        <taxon>Nematoda</taxon>
        <taxon>Chromadorea</taxon>
        <taxon>Rhabditida</taxon>
        <taxon>Rhabditina</taxon>
        <taxon>Rhabditomorpha</taxon>
        <taxon>Rhabditoidea</taxon>
        <taxon>Rhabditidae</taxon>
        <taxon>Peloderinae</taxon>
        <taxon>Caenorhabditis</taxon>
    </lineage>
</organism>
<dbReference type="GeneID" id="8584198"/>
<dbReference type="KEGG" id="cbr:CBG_18175"/>
<feature type="region of interest" description="Disordered" evidence="1">
    <location>
        <begin position="1616"/>
        <end position="1725"/>
    </location>
</feature>
<dbReference type="InterPro" id="IPR052041">
    <property type="entry name" value="Nucleic_acid_metab_PIN/TRAM"/>
</dbReference>
<feature type="compositionally biased region" description="Polar residues" evidence="1">
    <location>
        <begin position="1644"/>
        <end position="1656"/>
    </location>
</feature>